<keyword evidence="2" id="KW-1185">Reference proteome</keyword>
<accession>A0A4P9C8H9</accession>
<dbReference type="KEGG" id="emt:CPZ25_010830"/>
<dbReference type="Pfam" id="PF13148">
    <property type="entry name" value="DUF3987"/>
    <property type="match status" value="1"/>
</dbReference>
<evidence type="ECO:0000313" key="1">
    <source>
        <dbReference type="EMBL" id="QCT71800.1"/>
    </source>
</evidence>
<dbReference type="AlphaFoldDB" id="A0A4P9C8H9"/>
<gene>
    <name evidence="1" type="ORF">CPZ25_010830</name>
</gene>
<name>A0A4P9C8H9_EUBML</name>
<organism evidence="1 2">
    <name type="scientific">Eubacterium maltosivorans</name>
    <dbReference type="NCBI Taxonomy" id="2041044"/>
    <lineage>
        <taxon>Bacteria</taxon>
        <taxon>Bacillati</taxon>
        <taxon>Bacillota</taxon>
        <taxon>Clostridia</taxon>
        <taxon>Eubacteriales</taxon>
        <taxon>Eubacteriaceae</taxon>
        <taxon>Eubacterium</taxon>
    </lineage>
</organism>
<sequence>MTFIDTNIKGVTMNNDDTNNRALQPEQAKALEESLEKINEALAVEEKDREPGKPYIKHTHRVTSVTIGAIDPETGEDRALTKEEQAAQTTVDETVRYYPDFRLKWGEFLCDPGKGWALEDYEHYEERMKEYAETGTVRTEWGRLSPLTEEIERPAFPVNALPPVYARYTEALAESLQVPVDMVGVSVLALLGGCLQKRYEISAKDKFTVPLGLYTLVVADPGERKSSVYDEVVRPIKDYEQKLWKEYQKHQFDDELEQELAEEAFKTAKSQYKRCKDASEREALKETMLELKEKIAFFQKKCPPCLYMDDTTNAALEQELARNGGRMIIMSDEGDLFANMMGLYTGGQHTLGALLKGHTGGSSKTHRVGRDPVLLSASNLSILLMVQPIIIDTIMGDMVMRGRGMNARFLYTMPKTKVGDRNIETARAMDPKIDADYYNAVYSLYADNYITLEPKPKQLELKDSAQMAYMAYETLFERRLKGDMKDIRDWGSKLGGEMLRLVGILHCAAHPDAIMETPVSHETVDKAYKLAKYFSEYARIIYSQGTGEDPNMAVCKRIVTLLKAQGIERFTRRELHRISSFGQKKAEDLEPYLNILEDYGYCRQQEMTNGKRTFTEYHVNPALFKTSTEEAQDF</sequence>
<proteinExistence type="predicted"/>
<dbReference type="InterPro" id="IPR025048">
    <property type="entry name" value="DUF3987"/>
</dbReference>
<reference evidence="1 2" key="1">
    <citation type="submission" date="2018-05" db="EMBL/GenBank/DDBJ databases">
        <title>Genome comparison of Eubacterium sp.</title>
        <authorList>
            <person name="Feng Y."/>
            <person name="Sanchez-Andrea I."/>
            <person name="Stams A.J.M."/>
            <person name="De Vos W.M."/>
        </authorList>
    </citation>
    <scope>NUCLEOTIDE SEQUENCE [LARGE SCALE GENOMIC DNA]</scope>
    <source>
        <strain evidence="1 2">YI</strain>
    </source>
</reference>
<dbReference type="EMBL" id="CP029487">
    <property type="protein sequence ID" value="QCT71800.1"/>
    <property type="molecule type" value="Genomic_DNA"/>
</dbReference>
<dbReference type="Proteomes" id="UP000218387">
    <property type="component" value="Chromosome"/>
</dbReference>
<evidence type="ECO:0000313" key="2">
    <source>
        <dbReference type="Proteomes" id="UP000218387"/>
    </source>
</evidence>
<protein>
    <submittedName>
        <fullName evidence="1">DUF3987 domain-containing protein</fullName>
    </submittedName>
</protein>